<dbReference type="InterPro" id="IPR056798">
    <property type="entry name" value="ADH_Fe_C"/>
</dbReference>
<organism evidence="2 3">
    <name type="scientific">Paramuricea clavata</name>
    <name type="common">Red gorgonian</name>
    <name type="synonym">Violescent sea-whip</name>
    <dbReference type="NCBI Taxonomy" id="317549"/>
    <lineage>
        <taxon>Eukaryota</taxon>
        <taxon>Metazoa</taxon>
        <taxon>Cnidaria</taxon>
        <taxon>Anthozoa</taxon>
        <taxon>Octocorallia</taxon>
        <taxon>Malacalcyonacea</taxon>
        <taxon>Plexauridae</taxon>
        <taxon>Paramuricea</taxon>
    </lineage>
</organism>
<gene>
    <name evidence="2" type="ORF">PACLA_8A062112</name>
</gene>
<accession>A0A6S7KU18</accession>
<evidence type="ECO:0000313" key="3">
    <source>
        <dbReference type="Proteomes" id="UP001152795"/>
    </source>
</evidence>
<feature type="domain" description="Fe-containing alcohol dehydrogenase-like C-terminal" evidence="1">
    <location>
        <begin position="2"/>
        <end position="168"/>
    </location>
</feature>
<proteinExistence type="predicted"/>
<dbReference type="PANTHER" id="PTHR11496">
    <property type="entry name" value="ALCOHOL DEHYDROGENASE"/>
    <property type="match status" value="1"/>
</dbReference>
<dbReference type="PANTHER" id="PTHR11496:SF83">
    <property type="entry name" value="HYDROXYACID-OXOACID TRANSHYDROGENASE, MITOCHONDRIAL"/>
    <property type="match status" value="1"/>
</dbReference>
<protein>
    <submittedName>
        <fullName evidence="2">Hydroxyacid-oxoacid transhydrogenase, mitochondrial</fullName>
    </submittedName>
</protein>
<sequence>AVRDAGDIEARSQMHLASVFAGIGFGNAGVHLCHGMSYAISGLVKSYKATDYDTGYPIIPHGLSVVLSAPAVFSFTSPACPERHLTAAEALGADVTGVRKDDAGRLLSDFLTKFMYDLGIDDGLVAVGYSNDDVSDLVRGTVPQHRVTKLAPAGAPGEEELAKLFEASMKIY</sequence>
<dbReference type="Gene3D" id="1.20.1090.10">
    <property type="entry name" value="Dehydroquinate synthase-like - alpha domain"/>
    <property type="match status" value="1"/>
</dbReference>
<dbReference type="EMBL" id="CACRXK020036677">
    <property type="protein sequence ID" value="CAB4044881.1"/>
    <property type="molecule type" value="Genomic_DNA"/>
</dbReference>
<feature type="non-terminal residue" evidence="2">
    <location>
        <position position="1"/>
    </location>
</feature>
<dbReference type="GO" id="GO:0005739">
    <property type="term" value="C:mitochondrion"/>
    <property type="evidence" value="ECO:0007669"/>
    <property type="project" value="TreeGrafter"/>
</dbReference>
<dbReference type="OrthoDB" id="339764at2759"/>
<dbReference type="SUPFAM" id="SSF56796">
    <property type="entry name" value="Dehydroquinate synthase-like"/>
    <property type="match status" value="1"/>
</dbReference>
<dbReference type="Proteomes" id="UP001152795">
    <property type="component" value="Unassembled WGS sequence"/>
</dbReference>
<name>A0A6S7KU18_PARCT</name>
<dbReference type="Pfam" id="PF25137">
    <property type="entry name" value="ADH_Fe_C"/>
    <property type="match status" value="1"/>
</dbReference>
<keyword evidence="3" id="KW-1185">Reference proteome</keyword>
<dbReference type="AlphaFoldDB" id="A0A6S7KU18"/>
<comment type="caution">
    <text evidence="2">The sequence shown here is derived from an EMBL/GenBank/DDBJ whole genome shotgun (WGS) entry which is preliminary data.</text>
</comment>
<evidence type="ECO:0000259" key="1">
    <source>
        <dbReference type="Pfam" id="PF25137"/>
    </source>
</evidence>
<evidence type="ECO:0000313" key="2">
    <source>
        <dbReference type="EMBL" id="CAB4044881.1"/>
    </source>
</evidence>
<dbReference type="InterPro" id="IPR039697">
    <property type="entry name" value="Alcohol_dehydrogenase_Fe"/>
</dbReference>
<dbReference type="GO" id="GO:0004022">
    <property type="term" value="F:alcohol dehydrogenase (NAD+) activity"/>
    <property type="evidence" value="ECO:0007669"/>
    <property type="project" value="TreeGrafter"/>
</dbReference>
<reference evidence="2" key="1">
    <citation type="submission" date="2020-04" db="EMBL/GenBank/DDBJ databases">
        <authorList>
            <person name="Alioto T."/>
            <person name="Alioto T."/>
            <person name="Gomez Garrido J."/>
        </authorList>
    </citation>
    <scope>NUCLEOTIDE SEQUENCE</scope>
    <source>
        <strain evidence="2">A484AB</strain>
    </source>
</reference>